<proteinExistence type="predicted"/>
<organism evidence="2 3">
    <name type="scientific">Allochromatium warmingii</name>
    <name type="common">Chromatium warmingii</name>
    <dbReference type="NCBI Taxonomy" id="61595"/>
    <lineage>
        <taxon>Bacteria</taxon>
        <taxon>Pseudomonadati</taxon>
        <taxon>Pseudomonadota</taxon>
        <taxon>Gammaproteobacteria</taxon>
        <taxon>Chromatiales</taxon>
        <taxon>Chromatiaceae</taxon>
        <taxon>Allochromatium</taxon>
    </lineage>
</organism>
<gene>
    <name evidence="2" type="ORF">SAMN05421644_12929</name>
</gene>
<protein>
    <submittedName>
        <fullName evidence="2">Phospholipid transport system substrate-binding protein</fullName>
    </submittedName>
</protein>
<keyword evidence="3" id="KW-1185">Reference proteome</keyword>
<dbReference type="InterPro" id="IPR008869">
    <property type="entry name" value="MlaC/ttg2D"/>
</dbReference>
<reference evidence="3" key="1">
    <citation type="submission" date="2016-10" db="EMBL/GenBank/DDBJ databases">
        <authorList>
            <person name="Varghese N."/>
            <person name="Submissions S."/>
        </authorList>
    </citation>
    <scope>NUCLEOTIDE SEQUENCE [LARGE SCALE GENOMIC DNA]</scope>
    <source>
        <strain evidence="3">DSM 173</strain>
    </source>
</reference>
<evidence type="ECO:0000313" key="2">
    <source>
        <dbReference type="EMBL" id="SDY10037.1"/>
    </source>
</evidence>
<dbReference type="PANTHER" id="PTHR36573:SF1">
    <property type="entry name" value="INTERMEMBRANE PHOSPHOLIPID TRANSPORT SYSTEM BINDING PROTEIN MLAC"/>
    <property type="match status" value="1"/>
</dbReference>
<feature type="chain" id="PRO_5011650470" evidence="1">
    <location>
        <begin position="26"/>
        <end position="206"/>
    </location>
</feature>
<dbReference type="OrthoDB" id="9787053at2"/>
<dbReference type="Gene3D" id="3.10.450.710">
    <property type="entry name" value="Tgt2/MlaC"/>
    <property type="match status" value="1"/>
</dbReference>
<keyword evidence="1" id="KW-0732">Signal</keyword>
<dbReference type="InterPro" id="IPR042245">
    <property type="entry name" value="Tgt2/MlaC_sf"/>
</dbReference>
<evidence type="ECO:0000256" key="1">
    <source>
        <dbReference type="SAM" id="SignalP"/>
    </source>
</evidence>
<dbReference type="Proteomes" id="UP000198672">
    <property type="component" value="Unassembled WGS sequence"/>
</dbReference>
<sequence length="206" mass="23255">MVQQRHVFLSFLLLVPLLWSGTLFAATDEATALVQRTAERMIHLLEMRRAEIERNPALIYGLVESTVLPHFDFERITQGAVGQYWRQATADQQRQLVNGFKQVLIRTYARSLLSYSGQKINYLPSKPGNRPTMVTVATEVQDSGAVPIPVDYRMHKADSGWKVFDVVINNASLVGNYRTSFATTIRQSGIDGLIAQLTDMNRRGQE</sequence>
<evidence type="ECO:0000313" key="3">
    <source>
        <dbReference type="Proteomes" id="UP000198672"/>
    </source>
</evidence>
<dbReference type="AlphaFoldDB" id="A0A1H3H3R3"/>
<accession>A0A1H3H3R3</accession>
<name>A0A1H3H3R3_ALLWA</name>
<dbReference type="PANTHER" id="PTHR36573">
    <property type="entry name" value="INTERMEMBRANE PHOSPHOLIPID TRANSPORT SYSTEM BINDING PROTEIN MLAC"/>
    <property type="match status" value="1"/>
</dbReference>
<dbReference type="PIRSF" id="PIRSF004649">
    <property type="entry name" value="MlaC"/>
    <property type="match status" value="1"/>
</dbReference>
<dbReference type="RefSeq" id="WP_091334252.1">
    <property type="nucleotide sequence ID" value="NZ_FNOW01000029.1"/>
</dbReference>
<dbReference type="Pfam" id="PF05494">
    <property type="entry name" value="MlaC"/>
    <property type="match status" value="1"/>
</dbReference>
<dbReference type="EMBL" id="FNOW01000029">
    <property type="protein sequence ID" value="SDY10037.1"/>
    <property type="molecule type" value="Genomic_DNA"/>
</dbReference>
<feature type="signal peptide" evidence="1">
    <location>
        <begin position="1"/>
        <end position="25"/>
    </location>
</feature>
<dbReference type="STRING" id="61595.SAMN05421644_12929"/>